<reference evidence="5 6" key="1">
    <citation type="submission" date="2024-05" db="EMBL/GenBank/DDBJ databases">
        <title>Genome Sequence and Characterization of the New Strain Purple Sulfur Bacterium of Genus Thioalkalicoccus.</title>
        <authorList>
            <person name="Bryantseva I.A."/>
            <person name="Kyndt J.A."/>
            <person name="Imhoff J.F."/>
        </authorList>
    </citation>
    <scope>NUCLEOTIDE SEQUENCE [LARGE SCALE GENOMIC DNA]</scope>
    <source>
        <strain evidence="5 6">Um2</strain>
    </source>
</reference>
<dbReference type="Pfam" id="PF13793">
    <property type="entry name" value="Pribosyltran_N"/>
    <property type="match status" value="1"/>
</dbReference>
<dbReference type="InterPro" id="IPR029057">
    <property type="entry name" value="PRTase-like"/>
</dbReference>
<evidence type="ECO:0000256" key="2">
    <source>
        <dbReference type="RuleBase" id="RU004324"/>
    </source>
</evidence>
<sequence length="305" mass="32811">MTAGHAPLVLAFPEGLAAAQRLAQAAGGRCAAIGHHRFPDGETRLRLPTPLPPDLIFYRSLDHPNPKLIELAIAARTARELGARHLTLVAPYLCYMRQDQAFVPGEAVSQRIVGALLADWFDALITVDPHLHRIHHLTEAVPLARAESLTAAALMADFLDQRFRAAGLPPPHLVGPDQESEQWVAAVAAPHRLTYGVGVKERRGDREVAIRFARQDCAGRHLVLIDDVASTGHTLEVAARALAEHRPASISVLVTHALFVDDAVARLGTAGVSEIWSSDSIPHATNQLALAPLLARALVPSVAVR</sequence>
<keyword evidence="5" id="KW-0808">Transferase</keyword>
<dbReference type="PANTHER" id="PTHR10210">
    <property type="entry name" value="RIBOSE-PHOSPHATE DIPHOSPHOKINASE FAMILY MEMBER"/>
    <property type="match status" value="1"/>
</dbReference>
<comment type="caution">
    <text evidence="5">The sequence shown here is derived from an EMBL/GenBank/DDBJ whole genome shotgun (WGS) entry which is preliminary data.</text>
</comment>
<dbReference type="Proteomes" id="UP001564408">
    <property type="component" value="Unassembled WGS sequence"/>
</dbReference>
<organism evidence="5 6">
    <name type="scientific">Thioalkalicoccus limnaeus</name>
    <dbReference type="NCBI Taxonomy" id="120681"/>
    <lineage>
        <taxon>Bacteria</taxon>
        <taxon>Pseudomonadati</taxon>
        <taxon>Pseudomonadota</taxon>
        <taxon>Gammaproteobacteria</taxon>
        <taxon>Chromatiales</taxon>
        <taxon>Chromatiaceae</taxon>
        <taxon>Thioalkalicoccus</taxon>
    </lineage>
</organism>
<proteinExistence type="inferred from homology"/>
<dbReference type="SUPFAM" id="SSF53271">
    <property type="entry name" value="PRTase-like"/>
    <property type="match status" value="2"/>
</dbReference>
<gene>
    <name evidence="5" type="ORF">ABC977_11615</name>
</gene>
<feature type="domain" description="Ribose-phosphate pyrophosphokinase N-terminal" evidence="4">
    <location>
        <begin position="19"/>
        <end position="118"/>
    </location>
</feature>
<dbReference type="PANTHER" id="PTHR10210:SF41">
    <property type="entry name" value="RIBOSE-PHOSPHATE PYROPHOSPHOKINASE 1, CHLOROPLASTIC"/>
    <property type="match status" value="1"/>
</dbReference>
<evidence type="ECO:0000313" key="6">
    <source>
        <dbReference type="Proteomes" id="UP001564408"/>
    </source>
</evidence>
<dbReference type="CDD" id="cd06223">
    <property type="entry name" value="PRTases_typeI"/>
    <property type="match status" value="1"/>
</dbReference>
<dbReference type="NCBIfam" id="NF005537">
    <property type="entry name" value="PRK07199.1"/>
    <property type="match status" value="1"/>
</dbReference>
<name>A0ABV4BET6_9GAMM</name>
<dbReference type="NCBIfam" id="TIGR01251">
    <property type="entry name" value="ribP_PPkin"/>
    <property type="match status" value="1"/>
</dbReference>
<evidence type="ECO:0000313" key="5">
    <source>
        <dbReference type="EMBL" id="MEY6433052.1"/>
    </source>
</evidence>
<protein>
    <submittedName>
        <fullName evidence="5">Ribose-phosphate diphosphokinase</fullName>
        <ecNumber evidence="5">2.7.6.1</ecNumber>
    </submittedName>
</protein>
<dbReference type="Gene3D" id="3.40.50.2020">
    <property type="match status" value="2"/>
</dbReference>
<evidence type="ECO:0000259" key="4">
    <source>
        <dbReference type="Pfam" id="PF13793"/>
    </source>
</evidence>
<comment type="similarity">
    <text evidence="2">Belongs to the ribose-phosphate pyrophosphokinase family.</text>
</comment>
<dbReference type="SMART" id="SM01400">
    <property type="entry name" value="Pribosyltran_N"/>
    <property type="match status" value="1"/>
</dbReference>
<dbReference type="InterPro" id="IPR029099">
    <property type="entry name" value="Pribosyltran_N"/>
</dbReference>
<accession>A0ABV4BET6</accession>
<dbReference type="Pfam" id="PF00156">
    <property type="entry name" value="Pribosyltran"/>
    <property type="match status" value="1"/>
</dbReference>
<evidence type="ECO:0000259" key="3">
    <source>
        <dbReference type="Pfam" id="PF00156"/>
    </source>
</evidence>
<dbReference type="GO" id="GO:0004749">
    <property type="term" value="F:ribose phosphate diphosphokinase activity"/>
    <property type="evidence" value="ECO:0007669"/>
    <property type="project" value="UniProtKB-EC"/>
</dbReference>
<dbReference type="RefSeq" id="WP_369667439.1">
    <property type="nucleotide sequence ID" value="NZ_JBDKXB010000015.1"/>
</dbReference>
<dbReference type="InterPro" id="IPR000836">
    <property type="entry name" value="PRTase_dom"/>
</dbReference>
<keyword evidence="6" id="KW-1185">Reference proteome</keyword>
<keyword evidence="1 2" id="KW-0545">Nucleotide biosynthesis</keyword>
<evidence type="ECO:0000256" key="1">
    <source>
        <dbReference type="ARBA" id="ARBA00022727"/>
    </source>
</evidence>
<feature type="domain" description="Phosphoribosyltransferase" evidence="3">
    <location>
        <begin position="152"/>
        <end position="256"/>
    </location>
</feature>
<dbReference type="EMBL" id="JBDKXB010000015">
    <property type="protein sequence ID" value="MEY6433052.1"/>
    <property type="molecule type" value="Genomic_DNA"/>
</dbReference>
<dbReference type="InterPro" id="IPR005946">
    <property type="entry name" value="Rib-P_diPkinase"/>
</dbReference>
<dbReference type="EC" id="2.7.6.1" evidence="5"/>